<gene>
    <name evidence="3" type="ORF">KB449_19880</name>
</gene>
<dbReference type="Proteomes" id="UP001161691">
    <property type="component" value="Unassembled WGS sequence"/>
</dbReference>
<dbReference type="RefSeq" id="WP_282910020.1">
    <property type="nucleotide sequence ID" value="NZ_JAGRPV010000001.1"/>
</dbReference>
<feature type="transmembrane region" description="Helical" evidence="1">
    <location>
        <begin position="144"/>
        <end position="161"/>
    </location>
</feature>
<accession>A0ABT6TLQ5</accession>
<keyword evidence="1" id="KW-1133">Transmembrane helix</keyword>
<evidence type="ECO:0000259" key="2">
    <source>
        <dbReference type="Pfam" id="PF01478"/>
    </source>
</evidence>
<dbReference type="InterPro" id="IPR000045">
    <property type="entry name" value="Prepilin_IV_endopep_pep"/>
</dbReference>
<dbReference type="GO" id="GO:0004190">
    <property type="term" value="F:aspartic-type endopeptidase activity"/>
    <property type="evidence" value="ECO:0007669"/>
    <property type="project" value="UniProtKB-EC"/>
</dbReference>
<name>A0ABT6TLQ5_9BACL</name>
<keyword evidence="3" id="KW-0378">Hydrolase</keyword>
<feature type="transmembrane region" description="Helical" evidence="1">
    <location>
        <begin position="51"/>
        <end position="68"/>
    </location>
</feature>
<dbReference type="PROSITE" id="PS51257">
    <property type="entry name" value="PROKAR_LIPOPROTEIN"/>
    <property type="match status" value="1"/>
</dbReference>
<feature type="domain" description="Prepilin type IV endopeptidase peptidase" evidence="2">
    <location>
        <begin position="9"/>
        <end position="108"/>
    </location>
</feature>
<feature type="transmembrane region" description="Helical" evidence="1">
    <location>
        <begin position="26"/>
        <end position="44"/>
    </location>
</feature>
<sequence>MDRIVGAATAVLLIFACWSDIRRLQISNLLCIAFAAGGFVFQIAAYGPGRFWWTIGGFAAGLIPLWLLHAARGLGAGDVKWFAAYGSWAGASAALELVVYSLLFAGGIAAFLLLFKVPLVRPFALRFEWPWGLHPARAGKGAKFPFMLAVAPAYALLALSGG</sequence>
<evidence type="ECO:0000313" key="4">
    <source>
        <dbReference type="Proteomes" id="UP001161691"/>
    </source>
</evidence>
<proteinExistence type="predicted"/>
<organism evidence="3 4">
    <name type="scientific">Cohnella hashimotonis</name>
    <dbReference type="NCBI Taxonomy" id="2826895"/>
    <lineage>
        <taxon>Bacteria</taxon>
        <taxon>Bacillati</taxon>
        <taxon>Bacillota</taxon>
        <taxon>Bacilli</taxon>
        <taxon>Bacillales</taxon>
        <taxon>Paenibacillaceae</taxon>
        <taxon>Cohnella</taxon>
    </lineage>
</organism>
<feature type="transmembrane region" description="Helical" evidence="1">
    <location>
        <begin position="88"/>
        <end position="115"/>
    </location>
</feature>
<evidence type="ECO:0000313" key="3">
    <source>
        <dbReference type="EMBL" id="MDI4647245.1"/>
    </source>
</evidence>
<dbReference type="Gene3D" id="1.20.120.1220">
    <property type="match status" value="1"/>
</dbReference>
<comment type="caution">
    <text evidence="3">The sequence shown here is derived from an EMBL/GenBank/DDBJ whole genome shotgun (WGS) entry which is preliminary data.</text>
</comment>
<evidence type="ECO:0000256" key="1">
    <source>
        <dbReference type="SAM" id="Phobius"/>
    </source>
</evidence>
<dbReference type="Pfam" id="PF01478">
    <property type="entry name" value="Peptidase_A24"/>
    <property type="match status" value="1"/>
</dbReference>
<protein>
    <submittedName>
        <fullName evidence="3">Prepilin peptidase</fullName>
        <ecNumber evidence="3">3.4.23.43</ecNumber>
    </submittedName>
</protein>
<keyword evidence="1" id="KW-0812">Transmembrane</keyword>
<dbReference type="EC" id="3.4.23.43" evidence="3"/>
<keyword evidence="4" id="KW-1185">Reference proteome</keyword>
<reference evidence="3" key="1">
    <citation type="submission" date="2023-04" db="EMBL/GenBank/DDBJ databases">
        <title>Comparative genomic analysis of Cohnella hashimotonis sp. nov., isolated from the International Space Station.</title>
        <authorList>
            <person name="Venkateswaran K."/>
            <person name="Simpson A."/>
        </authorList>
    </citation>
    <scope>NUCLEOTIDE SEQUENCE</scope>
    <source>
        <strain evidence="3">F6_2S_P_1</strain>
    </source>
</reference>
<keyword evidence="1" id="KW-0472">Membrane</keyword>
<dbReference type="EMBL" id="JAGRPV010000001">
    <property type="protein sequence ID" value="MDI4647245.1"/>
    <property type="molecule type" value="Genomic_DNA"/>
</dbReference>